<dbReference type="SUPFAM" id="SSF47699">
    <property type="entry name" value="Bifunctional inhibitor/lipid-transfer protein/seed storage 2S albumin"/>
    <property type="match status" value="1"/>
</dbReference>
<dbReference type="InterPro" id="IPR036312">
    <property type="entry name" value="Bifun_inhib/LTP/seed_sf"/>
</dbReference>
<dbReference type="Gene3D" id="1.10.110.10">
    <property type="entry name" value="Plant lipid-transfer and hydrophobic proteins"/>
    <property type="match status" value="1"/>
</dbReference>
<dbReference type="InterPro" id="IPR039265">
    <property type="entry name" value="DIR1-like"/>
</dbReference>
<dbReference type="GO" id="GO:0005504">
    <property type="term" value="F:fatty acid binding"/>
    <property type="evidence" value="ECO:0007669"/>
    <property type="project" value="InterPro"/>
</dbReference>
<evidence type="ECO:0000313" key="4">
    <source>
        <dbReference type="Proteomes" id="UP000775213"/>
    </source>
</evidence>
<feature type="chain" id="PRO_5043507545" description="Bifunctional inhibitor/plant lipid transfer protein/seed storage helical domain-containing protein" evidence="1">
    <location>
        <begin position="25"/>
        <end position="115"/>
    </location>
</feature>
<evidence type="ECO:0000313" key="3">
    <source>
        <dbReference type="EMBL" id="KAH0462417.1"/>
    </source>
</evidence>
<dbReference type="PANTHER" id="PTHR33122:SF60">
    <property type="entry name" value="LIPID-TRANSFER PROTEIN DIR1-RELATED"/>
    <property type="match status" value="1"/>
</dbReference>
<organism evidence="3 4">
    <name type="scientific">Dendrobium chrysotoxum</name>
    <name type="common">Orchid</name>
    <dbReference type="NCBI Taxonomy" id="161865"/>
    <lineage>
        <taxon>Eukaryota</taxon>
        <taxon>Viridiplantae</taxon>
        <taxon>Streptophyta</taxon>
        <taxon>Embryophyta</taxon>
        <taxon>Tracheophyta</taxon>
        <taxon>Spermatophyta</taxon>
        <taxon>Magnoliopsida</taxon>
        <taxon>Liliopsida</taxon>
        <taxon>Asparagales</taxon>
        <taxon>Orchidaceae</taxon>
        <taxon>Epidendroideae</taxon>
        <taxon>Malaxideae</taxon>
        <taxon>Dendrobiinae</taxon>
        <taxon>Dendrobium</taxon>
    </lineage>
</organism>
<dbReference type="InterPro" id="IPR044741">
    <property type="entry name" value="NsLTP-like"/>
</dbReference>
<dbReference type="InterPro" id="IPR016140">
    <property type="entry name" value="Bifunc_inhib/LTP/seed_store"/>
</dbReference>
<reference evidence="3 4" key="1">
    <citation type="journal article" date="2021" name="Hortic Res">
        <title>Chromosome-scale assembly of the Dendrobium chrysotoxum genome enhances the understanding of orchid evolution.</title>
        <authorList>
            <person name="Zhang Y."/>
            <person name="Zhang G.Q."/>
            <person name="Zhang D."/>
            <person name="Liu X.D."/>
            <person name="Xu X.Y."/>
            <person name="Sun W.H."/>
            <person name="Yu X."/>
            <person name="Zhu X."/>
            <person name="Wang Z.W."/>
            <person name="Zhao X."/>
            <person name="Zhong W.Y."/>
            <person name="Chen H."/>
            <person name="Yin W.L."/>
            <person name="Huang T."/>
            <person name="Niu S.C."/>
            <person name="Liu Z.J."/>
        </authorList>
    </citation>
    <scope>NUCLEOTIDE SEQUENCE [LARGE SCALE GENOMIC DNA]</scope>
    <source>
        <strain evidence="3">Lindl</strain>
    </source>
</reference>
<accession>A0AAV7H0K4</accession>
<dbReference type="AlphaFoldDB" id="A0AAV7H0K4"/>
<dbReference type="Proteomes" id="UP000775213">
    <property type="component" value="Unassembled WGS sequence"/>
</dbReference>
<name>A0AAV7H0K4_DENCH</name>
<gene>
    <name evidence="3" type="ORF">IEQ34_009992</name>
</gene>
<proteinExistence type="predicted"/>
<protein>
    <recommendedName>
        <fullName evidence="2">Bifunctional inhibitor/plant lipid transfer protein/seed storage helical domain-containing protein</fullName>
    </recommendedName>
</protein>
<evidence type="ECO:0000259" key="2">
    <source>
        <dbReference type="SMART" id="SM00499"/>
    </source>
</evidence>
<dbReference type="CDD" id="cd04660">
    <property type="entry name" value="nsLTP_like"/>
    <property type="match status" value="1"/>
</dbReference>
<dbReference type="GO" id="GO:0009627">
    <property type="term" value="P:systemic acquired resistance"/>
    <property type="evidence" value="ECO:0007669"/>
    <property type="project" value="InterPro"/>
</dbReference>
<sequence length="115" mass="11918">MERKNTSASLSLALALALLAVTAATMLVATEAADSWKICNMNKDGLTACQPAISSSSAQKPVPDPSETCCAALSHADLSCLCGYKNSGLLQYFGINPDLAMQLPAKCNVPAPVKC</sequence>
<evidence type="ECO:0000256" key="1">
    <source>
        <dbReference type="SAM" id="SignalP"/>
    </source>
</evidence>
<keyword evidence="4" id="KW-1185">Reference proteome</keyword>
<keyword evidence="1" id="KW-0732">Signal</keyword>
<dbReference type="EMBL" id="JAGFBR010000009">
    <property type="protein sequence ID" value="KAH0462417.1"/>
    <property type="molecule type" value="Genomic_DNA"/>
</dbReference>
<feature type="signal peptide" evidence="1">
    <location>
        <begin position="1"/>
        <end position="24"/>
    </location>
</feature>
<dbReference type="SMART" id="SM00499">
    <property type="entry name" value="AAI"/>
    <property type="match status" value="1"/>
</dbReference>
<feature type="domain" description="Bifunctional inhibitor/plant lipid transfer protein/seed storage helical" evidence="2">
    <location>
        <begin position="39"/>
        <end position="115"/>
    </location>
</feature>
<comment type="caution">
    <text evidence="3">The sequence shown here is derived from an EMBL/GenBank/DDBJ whole genome shotgun (WGS) entry which is preliminary data.</text>
</comment>
<dbReference type="Pfam" id="PF14368">
    <property type="entry name" value="LTP_2"/>
    <property type="match status" value="1"/>
</dbReference>
<dbReference type="PANTHER" id="PTHR33122">
    <property type="entry name" value="LIPID BINDING PROTEIN-RELATED"/>
    <property type="match status" value="1"/>
</dbReference>